<evidence type="ECO:0000256" key="3">
    <source>
        <dbReference type="ARBA" id="ARBA00022597"/>
    </source>
</evidence>
<keyword evidence="5" id="KW-0598">Phosphotransferase system</keyword>
<evidence type="ECO:0000256" key="5">
    <source>
        <dbReference type="ARBA" id="ARBA00022683"/>
    </source>
</evidence>
<reference evidence="8 9" key="1">
    <citation type="journal article" date="2016" name="Genome Announc.">
        <title>Draft Genome Sequence of Criibacterium bergeronii gen. nov., sp. nov., Strain CCRI-22567T, Isolated from a Vaginal Sample from a Woman with Bacterial Vaginosis.</title>
        <authorList>
            <person name="Maheux A.F."/>
            <person name="Berube E."/>
            <person name="Boudreau D.K."/>
            <person name="Raymond F."/>
            <person name="Corbeil J."/>
            <person name="Roy P.H."/>
            <person name="Boissinot M."/>
            <person name="Omar R.F."/>
        </authorList>
    </citation>
    <scope>NUCLEOTIDE SEQUENCE [LARGE SCALE GENOMIC DNA]</scope>
    <source>
        <strain evidence="8 9">CCRI-22567</strain>
    </source>
</reference>
<comment type="subcellular location">
    <subcellularLocation>
        <location evidence="1">Cytoplasm</location>
    </subcellularLocation>
</comment>
<evidence type="ECO:0000313" key="9">
    <source>
        <dbReference type="Proteomes" id="UP000093352"/>
    </source>
</evidence>
<dbReference type="PANTHER" id="PTHR45008">
    <property type="entry name" value="PTS SYSTEM GLUCOSE-SPECIFIC EIIA COMPONENT"/>
    <property type="match status" value="1"/>
</dbReference>
<dbReference type="InterPro" id="IPR011055">
    <property type="entry name" value="Dup_hybrid_motif"/>
</dbReference>
<dbReference type="PROSITE" id="PS00371">
    <property type="entry name" value="PTS_EIIA_TYPE_1_HIS"/>
    <property type="match status" value="1"/>
</dbReference>
<dbReference type="Proteomes" id="UP000093352">
    <property type="component" value="Unassembled WGS sequence"/>
</dbReference>
<dbReference type="SUPFAM" id="SSF51261">
    <property type="entry name" value="Duplicated hybrid motif"/>
    <property type="match status" value="1"/>
</dbReference>
<keyword evidence="2" id="KW-0813">Transport</keyword>
<sequence>MLFDFLKKSNKISVNSPVSGTVKNLSAVKDEAFSKGLLGNGLAVIPSSGEIYCPVDGTLVSVFSTGHAFGIRQENGVELILHIGVDTVRLKGKGFNSKVKQDQSVKKGDLLTICDFQLIRDSGYETDVILVVSNCSEDKMNFLVSENDKVDKTTDILEISE</sequence>
<keyword evidence="4" id="KW-0808">Transferase</keyword>
<dbReference type="PANTHER" id="PTHR45008:SF1">
    <property type="entry name" value="PTS SYSTEM GLUCOSE-SPECIFIC EIIA COMPONENT"/>
    <property type="match status" value="1"/>
</dbReference>
<evidence type="ECO:0000313" key="8">
    <source>
        <dbReference type="EMBL" id="RDY21822.1"/>
    </source>
</evidence>
<dbReference type="STRING" id="1871336.BBG48_02885"/>
<dbReference type="GO" id="GO:0009401">
    <property type="term" value="P:phosphoenolpyruvate-dependent sugar phosphotransferase system"/>
    <property type="evidence" value="ECO:0007669"/>
    <property type="project" value="UniProtKB-KW"/>
</dbReference>
<dbReference type="PROSITE" id="PS51093">
    <property type="entry name" value="PTS_EIIA_TYPE_1"/>
    <property type="match status" value="1"/>
</dbReference>
<evidence type="ECO:0000256" key="2">
    <source>
        <dbReference type="ARBA" id="ARBA00022448"/>
    </source>
</evidence>
<dbReference type="EMBL" id="MBEW02000004">
    <property type="protein sequence ID" value="RDY21822.1"/>
    <property type="molecule type" value="Genomic_DNA"/>
</dbReference>
<accession>A0A371IMU6</accession>
<organism evidence="8 9">
    <name type="scientific">Criibacterium bergeronii</name>
    <dbReference type="NCBI Taxonomy" id="1871336"/>
    <lineage>
        <taxon>Bacteria</taxon>
        <taxon>Bacillati</taxon>
        <taxon>Bacillota</taxon>
        <taxon>Clostridia</taxon>
        <taxon>Peptostreptococcales</taxon>
        <taxon>Filifactoraceae</taxon>
        <taxon>Criibacterium</taxon>
    </lineage>
</organism>
<dbReference type="AlphaFoldDB" id="A0A371IMU6"/>
<gene>
    <name evidence="8" type="ORF">BBG48_003050</name>
</gene>
<proteinExistence type="predicted"/>
<dbReference type="Pfam" id="PF00358">
    <property type="entry name" value="PTS_EIIA_1"/>
    <property type="match status" value="1"/>
</dbReference>
<keyword evidence="6" id="KW-0418">Kinase</keyword>
<evidence type="ECO:0000256" key="1">
    <source>
        <dbReference type="ARBA" id="ARBA00004496"/>
    </source>
</evidence>
<feature type="domain" description="PTS EIIA type-1" evidence="7">
    <location>
        <begin position="30"/>
        <end position="134"/>
    </location>
</feature>
<keyword evidence="3 8" id="KW-0762">Sugar transport</keyword>
<evidence type="ECO:0000256" key="4">
    <source>
        <dbReference type="ARBA" id="ARBA00022679"/>
    </source>
</evidence>
<dbReference type="NCBIfam" id="TIGR00830">
    <property type="entry name" value="PTBA"/>
    <property type="match status" value="1"/>
</dbReference>
<name>A0A371IMU6_9FIRM</name>
<dbReference type="GO" id="GO:0016301">
    <property type="term" value="F:kinase activity"/>
    <property type="evidence" value="ECO:0007669"/>
    <property type="project" value="UniProtKB-KW"/>
</dbReference>
<dbReference type="GO" id="GO:0005737">
    <property type="term" value="C:cytoplasm"/>
    <property type="evidence" value="ECO:0007669"/>
    <property type="project" value="UniProtKB-SubCell"/>
</dbReference>
<dbReference type="InterPro" id="IPR050890">
    <property type="entry name" value="PTS_EIIA_component"/>
</dbReference>
<comment type="caution">
    <text evidence="8">The sequence shown here is derived from an EMBL/GenBank/DDBJ whole genome shotgun (WGS) entry which is preliminary data.</text>
</comment>
<dbReference type="InterPro" id="IPR001127">
    <property type="entry name" value="PTS_EIIA_1_perm"/>
</dbReference>
<evidence type="ECO:0000259" key="7">
    <source>
        <dbReference type="PROSITE" id="PS51093"/>
    </source>
</evidence>
<dbReference type="RefSeq" id="WP_068912647.1">
    <property type="nucleotide sequence ID" value="NZ_MBEW02000004.1"/>
</dbReference>
<evidence type="ECO:0000256" key="6">
    <source>
        <dbReference type="ARBA" id="ARBA00022777"/>
    </source>
</evidence>
<keyword evidence="9" id="KW-1185">Reference proteome</keyword>
<dbReference type="FunFam" id="2.70.70.10:FF:000001">
    <property type="entry name" value="PTS system glucose-specific IIA component"/>
    <property type="match status" value="1"/>
</dbReference>
<protein>
    <submittedName>
        <fullName evidence="8">PTS glucose transporter subunit IIA</fullName>
    </submittedName>
</protein>
<dbReference type="Gene3D" id="2.70.70.10">
    <property type="entry name" value="Glucose Permease (Domain IIA)"/>
    <property type="match status" value="1"/>
</dbReference>